<keyword evidence="1" id="KW-0808">Transferase</keyword>
<organism evidence="4 5">
    <name type="scientific">Amaricoccus macauensis</name>
    <dbReference type="NCBI Taxonomy" id="57001"/>
    <lineage>
        <taxon>Bacteria</taxon>
        <taxon>Pseudomonadati</taxon>
        <taxon>Pseudomonadota</taxon>
        <taxon>Alphaproteobacteria</taxon>
        <taxon>Rhodobacterales</taxon>
        <taxon>Paracoccaceae</taxon>
        <taxon>Amaricoccus</taxon>
    </lineage>
</organism>
<dbReference type="GO" id="GO:0005840">
    <property type="term" value="C:ribosome"/>
    <property type="evidence" value="ECO:0007669"/>
    <property type="project" value="UniProtKB-KW"/>
</dbReference>
<gene>
    <name evidence="4" type="ORF">HNP73_001275</name>
</gene>
<dbReference type="PANTHER" id="PTHR43420">
    <property type="entry name" value="ACETYLTRANSFERASE"/>
    <property type="match status" value="1"/>
</dbReference>
<name>A0A840SK60_9RHOB</name>
<keyword evidence="4" id="KW-0687">Ribonucleoprotein</keyword>
<dbReference type="SUPFAM" id="SSF55729">
    <property type="entry name" value="Acyl-CoA N-acyltransferases (Nat)"/>
    <property type="match status" value="1"/>
</dbReference>
<dbReference type="Gene3D" id="3.40.630.30">
    <property type="match status" value="1"/>
</dbReference>
<sequence length="205" mass="22687">MQNGNSAVVRPARREEAADLARLGDMAGHGLPSYFWRHTAEPGQNPMEIGIARAIRDDADFSWRNAAVAEVDGRVAAAVVSYAIGDEPEPLDELGPIMRTLQSLENRALGSHYVNVLAVYPEFRRRGLGRALLEEAERRAGPRRLSLIVEDTNTAARRLYDAFGFRVAAEVPMVKEDWKSDANAWILMERPVSRDFQTAPGGTTL</sequence>
<evidence type="ECO:0000259" key="3">
    <source>
        <dbReference type="PROSITE" id="PS51186"/>
    </source>
</evidence>
<reference evidence="4 5" key="1">
    <citation type="submission" date="2020-08" db="EMBL/GenBank/DDBJ databases">
        <title>Genomic Encyclopedia of Type Strains, Phase IV (KMG-IV): sequencing the most valuable type-strain genomes for metagenomic binning, comparative biology and taxonomic classification.</title>
        <authorList>
            <person name="Goeker M."/>
        </authorList>
    </citation>
    <scope>NUCLEOTIDE SEQUENCE [LARGE SCALE GENOMIC DNA]</scope>
    <source>
        <strain evidence="4 5">DSM 101730</strain>
    </source>
</reference>
<evidence type="ECO:0000313" key="4">
    <source>
        <dbReference type="EMBL" id="MBB5221354.1"/>
    </source>
</evidence>
<dbReference type="RefSeq" id="WP_184147732.1">
    <property type="nucleotide sequence ID" value="NZ_JACHFM010000001.1"/>
</dbReference>
<comment type="caution">
    <text evidence="4">The sequence shown here is derived from an EMBL/GenBank/DDBJ whole genome shotgun (WGS) entry which is preliminary data.</text>
</comment>
<evidence type="ECO:0000256" key="1">
    <source>
        <dbReference type="ARBA" id="ARBA00022679"/>
    </source>
</evidence>
<dbReference type="Proteomes" id="UP000549457">
    <property type="component" value="Unassembled WGS sequence"/>
</dbReference>
<keyword evidence="2" id="KW-0012">Acyltransferase</keyword>
<dbReference type="GO" id="GO:0016747">
    <property type="term" value="F:acyltransferase activity, transferring groups other than amino-acyl groups"/>
    <property type="evidence" value="ECO:0007669"/>
    <property type="project" value="InterPro"/>
</dbReference>
<dbReference type="PROSITE" id="PS51186">
    <property type="entry name" value="GNAT"/>
    <property type="match status" value="1"/>
</dbReference>
<dbReference type="InterPro" id="IPR016181">
    <property type="entry name" value="Acyl_CoA_acyltransferase"/>
</dbReference>
<evidence type="ECO:0000256" key="2">
    <source>
        <dbReference type="ARBA" id="ARBA00023315"/>
    </source>
</evidence>
<dbReference type="InterPro" id="IPR050680">
    <property type="entry name" value="YpeA/RimI_acetyltransf"/>
</dbReference>
<accession>A0A840SK60</accession>
<evidence type="ECO:0000313" key="5">
    <source>
        <dbReference type="Proteomes" id="UP000549457"/>
    </source>
</evidence>
<dbReference type="AlphaFoldDB" id="A0A840SK60"/>
<feature type="domain" description="N-acetyltransferase" evidence="3">
    <location>
        <begin position="7"/>
        <end position="193"/>
    </location>
</feature>
<dbReference type="InterPro" id="IPR000182">
    <property type="entry name" value="GNAT_dom"/>
</dbReference>
<dbReference type="CDD" id="cd04301">
    <property type="entry name" value="NAT_SF"/>
    <property type="match status" value="1"/>
</dbReference>
<protein>
    <submittedName>
        <fullName evidence="4">Ribosomal protein S18 acetylase RimI-like enzyme</fullName>
    </submittedName>
</protein>
<dbReference type="Pfam" id="PF00583">
    <property type="entry name" value="Acetyltransf_1"/>
    <property type="match status" value="1"/>
</dbReference>
<dbReference type="EMBL" id="JACHFM010000001">
    <property type="protein sequence ID" value="MBB5221354.1"/>
    <property type="molecule type" value="Genomic_DNA"/>
</dbReference>
<keyword evidence="5" id="KW-1185">Reference proteome</keyword>
<keyword evidence="4" id="KW-0689">Ribosomal protein</keyword>
<proteinExistence type="predicted"/>